<proteinExistence type="predicted"/>
<dbReference type="Proteomes" id="UP000575469">
    <property type="component" value="Unassembled WGS sequence"/>
</dbReference>
<comment type="caution">
    <text evidence="1">The sequence shown here is derived from an EMBL/GenBank/DDBJ whole genome shotgun (WGS) entry which is preliminary data.</text>
</comment>
<evidence type="ECO:0000313" key="2">
    <source>
        <dbReference type="Proteomes" id="UP000575469"/>
    </source>
</evidence>
<dbReference type="AlphaFoldDB" id="A0A848P7Q3"/>
<dbReference type="RefSeq" id="WP_169341260.1">
    <property type="nucleotide sequence ID" value="NZ_JABBZM010000024.1"/>
</dbReference>
<evidence type="ECO:0000313" key="1">
    <source>
        <dbReference type="EMBL" id="NMV40664.1"/>
    </source>
</evidence>
<gene>
    <name evidence="1" type="ORF">HGR00_22385</name>
</gene>
<dbReference type="EMBL" id="JABBZM010000024">
    <property type="protein sequence ID" value="NMV40664.1"/>
    <property type="molecule type" value="Genomic_DNA"/>
</dbReference>
<organism evidence="1 2">
    <name type="scientific">Ralstonia insidiosa</name>
    <dbReference type="NCBI Taxonomy" id="190721"/>
    <lineage>
        <taxon>Bacteria</taxon>
        <taxon>Pseudomonadati</taxon>
        <taxon>Pseudomonadota</taxon>
        <taxon>Betaproteobacteria</taxon>
        <taxon>Burkholderiales</taxon>
        <taxon>Burkholderiaceae</taxon>
        <taxon>Ralstonia</taxon>
    </lineage>
</organism>
<accession>A0A848P7Q3</accession>
<protein>
    <submittedName>
        <fullName evidence="1">Uncharacterized protein</fullName>
    </submittedName>
</protein>
<sequence>MNVHLRTAIVERRYSMPSHVAEAVGQICANQAIPAALFVHHNNARCGCTTPPEAALACDKSMIWREILAKA</sequence>
<name>A0A848P7Q3_9RALS</name>
<reference evidence="1 2" key="1">
    <citation type="submission" date="2020-04" db="EMBL/GenBank/DDBJ databases">
        <title>Ralstonia insidiosa genome sequencing and assembly.</title>
        <authorList>
            <person name="Martins R.C.R."/>
            <person name="Perdigao-Neto L.V."/>
            <person name="Levin A.S.S."/>
            <person name="Costa S.F."/>
        </authorList>
    </citation>
    <scope>NUCLEOTIDE SEQUENCE [LARGE SCALE GENOMIC DNA]</scope>
    <source>
        <strain evidence="1 2">5047</strain>
    </source>
</reference>